<dbReference type="RefSeq" id="WP_216455819.1">
    <property type="nucleotide sequence ID" value="NZ_JAHLQL010000001.1"/>
</dbReference>
<accession>A0ABS6EZ82</accession>
<evidence type="ECO:0000313" key="3">
    <source>
        <dbReference type="Proteomes" id="UP000736583"/>
    </source>
</evidence>
<feature type="transmembrane region" description="Helical" evidence="1">
    <location>
        <begin position="339"/>
        <end position="365"/>
    </location>
</feature>
<keyword evidence="1" id="KW-0812">Transmembrane</keyword>
<proteinExistence type="predicted"/>
<keyword evidence="1" id="KW-1133">Transmembrane helix</keyword>
<dbReference type="PANTHER" id="PTHR37305:SF1">
    <property type="entry name" value="MEMBRANE PROTEIN"/>
    <property type="match status" value="1"/>
</dbReference>
<dbReference type="Proteomes" id="UP000736583">
    <property type="component" value="Unassembled WGS sequence"/>
</dbReference>
<feature type="transmembrane region" description="Helical" evidence="1">
    <location>
        <begin position="311"/>
        <end position="332"/>
    </location>
</feature>
<evidence type="ECO:0000256" key="1">
    <source>
        <dbReference type="SAM" id="Phobius"/>
    </source>
</evidence>
<reference evidence="2 3" key="1">
    <citation type="submission" date="2021-06" db="EMBL/GenBank/DDBJ databases">
        <authorList>
            <person name="Sun Q."/>
            <person name="Li D."/>
        </authorList>
    </citation>
    <scope>NUCLEOTIDE SEQUENCE [LARGE SCALE GENOMIC DNA]</scope>
    <source>
        <strain evidence="2 3">MSJ-4</strain>
    </source>
</reference>
<feature type="transmembrane region" description="Helical" evidence="1">
    <location>
        <begin position="250"/>
        <end position="273"/>
    </location>
</feature>
<keyword evidence="1" id="KW-0472">Membrane</keyword>
<keyword evidence="3" id="KW-1185">Reference proteome</keyword>
<evidence type="ECO:0000313" key="2">
    <source>
        <dbReference type="EMBL" id="MBU5590708.1"/>
    </source>
</evidence>
<feature type="transmembrane region" description="Helical" evidence="1">
    <location>
        <begin position="18"/>
        <end position="37"/>
    </location>
</feature>
<dbReference type="EMBL" id="JAHLQL010000001">
    <property type="protein sequence ID" value="MBU5590708.1"/>
    <property type="molecule type" value="Genomic_DNA"/>
</dbReference>
<name>A0ABS6EZ82_9CLOT</name>
<feature type="transmembrane region" description="Helical" evidence="1">
    <location>
        <begin position="385"/>
        <end position="403"/>
    </location>
</feature>
<gene>
    <name evidence="2" type="ORF">KQI89_02945</name>
</gene>
<dbReference type="PANTHER" id="PTHR37305">
    <property type="entry name" value="INTEGRAL MEMBRANE PROTEIN-RELATED"/>
    <property type="match status" value="1"/>
</dbReference>
<dbReference type="Pfam" id="PF12679">
    <property type="entry name" value="ABC2_membrane_2"/>
    <property type="match status" value="1"/>
</dbReference>
<sequence>MKILKYQLLKELKQRKNIVIFFGMVLYCIALIFYMNYSNTKYIEKIYNFNENAVLEYTGAANGTKIELIALKEEYKDNESDPVYKKKSEEIDKKIELYQSLYINYLSRENGYFKLKYGKILEDEDLKTILKSSKSINQVIIKGVENSVVDNLWLKERGFEKEEIEKQIADYQEIQDKGNEFQISPYTLNMANYLRRYFDQINVFILLVVVLMLSIESYTSEFEEGSYNTIYTAPYNRRSLIRSKYIARSLLNICLVLVPLLMVTISVGIIYGFGDLSYPVRMNESIEHFSLFITSNQEVYISVLKTLGVQVVSMIALIIFQTIMGISASVLIQDSTASFGAILAILLITYMSTMINSFSRILRFINPWSYMDLQNIFFSKYKTTQTYGIIIQIVVIGLITFITTKIFEKRDLSGGVA</sequence>
<protein>
    <submittedName>
        <fullName evidence="2">ABC transporter permease</fullName>
    </submittedName>
</protein>
<comment type="caution">
    <text evidence="2">The sequence shown here is derived from an EMBL/GenBank/DDBJ whole genome shotgun (WGS) entry which is preliminary data.</text>
</comment>
<organism evidence="2 3">
    <name type="scientific">Clostridium simiarum</name>
    <dbReference type="NCBI Taxonomy" id="2841506"/>
    <lineage>
        <taxon>Bacteria</taxon>
        <taxon>Bacillati</taxon>
        <taxon>Bacillota</taxon>
        <taxon>Clostridia</taxon>
        <taxon>Eubacteriales</taxon>
        <taxon>Clostridiaceae</taxon>
        <taxon>Clostridium</taxon>
    </lineage>
</organism>